<dbReference type="RefSeq" id="WP_085472235.1">
    <property type="nucleotide sequence ID" value="NZ_FXAU01000002.1"/>
</dbReference>
<dbReference type="GO" id="GO:0055085">
    <property type="term" value="P:transmembrane transport"/>
    <property type="evidence" value="ECO:0007669"/>
    <property type="project" value="InterPro"/>
</dbReference>
<organism evidence="11 12">
    <name type="scientific">Sphingobacterium psychroaquaticum</name>
    <dbReference type="NCBI Taxonomy" id="561061"/>
    <lineage>
        <taxon>Bacteria</taxon>
        <taxon>Pseudomonadati</taxon>
        <taxon>Bacteroidota</taxon>
        <taxon>Sphingobacteriia</taxon>
        <taxon>Sphingobacteriales</taxon>
        <taxon>Sphingobacteriaceae</taxon>
        <taxon>Sphingobacterium</taxon>
    </lineage>
</organism>
<dbReference type="STRING" id="561061.SAMN05660862_1380"/>
<dbReference type="InterPro" id="IPR006260">
    <property type="entry name" value="TonB/TolA_C"/>
</dbReference>
<accession>A0A1X7J4R0</accession>
<reference evidence="11 12" key="1">
    <citation type="submission" date="2017-04" db="EMBL/GenBank/DDBJ databases">
        <authorList>
            <person name="Afonso C.L."/>
            <person name="Miller P.J."/>
            <person name="Scott M.A."/>
            <person name="Spackman E."/>
            <person name="Goraichik I."/>
            <person name="Dimitrov K.M."/>
            <person name="Suarez D.L."/>
            <person name="Swayne D.E."/>
        </authorList>
    </citation>
    <scope>NUCLEOTIDE SEQUENCE [LARGE SCALE GENOMIC DNA]</scope>
    <source>
        <strain evidence="11 12">DSM 22418</strain>
    </source>
</reference>
<keyword evidence="9" id="KW-0472">Membrane</keyword>
<keyword evidence="12" id="KW-1185">Reference proteome</keyword>
<dbReference type="PROSITE" id="PS52015">
    <property type="entry name" value="TONB_CTD"/>
    <property type="match status" value="1"/>
</dbReference>
<keyword evidence="3" id="KW-0813">Transport</keyword>
<keyword evidence="7" id="KW-0653">Protein transport</keyword>
<dbReference type="PANTHER" id="PTHR33446:SF2">
    <property type="entry name" value="PROTEIN TONB"/>
    <property type="match status" value="1"/>
</dbReference>
<evidence type="ECO:0000256" key="3">
    <source>
        <dbReference type="ARBA" id="ARBA00022448"/>
    </source>
</evidence>
<gene>
    <name evidence="11" type="ORF">SAMN05660862_1380</name>
</gene>
<keyword evidence="4" id="KW-1003">Cell membrane</keyword>
<evidence type="ECO:0000313" key="11">
    <source>
        <dbReference type="EMBL" id="SMG21855.1"/>
    </source>
</evidence>
<sequence length="316" mass="36177">MKHITFFLLGMVCYFASIAQQKTYFDQKGNKATDSTSAYVYRTFSKDSLNPTYFKYAEYYLKGDVLRVSAFVKTPHVVSSVVGQKLAYYPNGKLYTREQYNQWHQLTDTAYQYYQNGAIESIKVYNPEKKNADKIEYILLQDSLGKKLVVNGNGFLRLVYSDNYYESGPIVNNKKDGQWTGKYMKDTFVEIWENEELVSGTLKDSSGVSSTYNKDNYYLEPEYPGGLNTLRRNLGNNYRYPSKAMAEGISGTVIVGFIIERDGTMSNFKVEQDLGHGTGQEAIRALRQTSQKWKPGIQRGKPVRVAYRIPLTLNLQ</sequence>
<keyword evidence="5" id="KW-0997">Cell inner membrane</keyword>
<dbReference type="Pfam" id="PF03544">
    <property type="entry name" value="TonB_C"/>
    <property type="match status" value="1"/>
</dbReference>
<evidence type="ECO:0000256" key="1">
    <source>
        <dbReference type="ARBA" id="ARBA00004383"/>
    </source>
</evidence>
<evidence type="ECO:0000256" key="9">
    <source>
        <dbReference type="ARBA" id="ARBA00023136"/>
    </source>
</evidence>
<proteinExistence type="inferred from homology"/>
<dbReference type="GO" id="GO:0015031">
    <property type="term" value="P:protein transport"/>
    <property type="evidence" value="ECO:0007669"/>
    <property type="project" value="UniProtKB-KW"/>
</dbReference>
<evidence type="ECO:0000256" key="8">
    <source>
        <dbReference type="ARBA" id="ARBA00022989"/>
    </source>
</evidence>
<evidence type="ECO:0000259" key="10">
    <source>
        <dbReference type="PROSITE" id="PS52015"/>
    </source>
</evidence>
<dbReference type="GO" id="GO:0031992">
    <property type="term" value="F:energy transducer activity"/>
    <property type="evidence" value="ECO:0007669"/>
    <property type="project" value="TreeGrafter"/>
</dbReference>
<evidence type="ECO:0000256" key="6">
    <source>
        <dbReference type="ARBA" id="ARBA00022692"/>
    </source>
</evidence>
<comment type="similarity">
    <text evidence="2">Belongs to the TonB family.</text>
</comment>
<feature type="domain" description="TonB C-terminal" evidence="10">
    <location>
        <begin position="225"/>
        <end position="316"/>
    </location>
</feature>
<keyword evidence="8" id="KW-1133">Transmembrane helix</keyword>
<evidence type="ECO:0000256" key="2">
    <source>
        <dbReference type="ARBA" id="ARBA00006555"/>
    </source>
</evidence>
<keyword evidence="6" id="KW-0812">Transmembrane</keyword>
<evidence type="ECO:0000256" key="4">
    <source>
        <dbReference type="ARBA" id="ARBA00022475"/>
    </source>
</evidence>
<dbReference type="Proteomes" id="UP000192980">
    <property type="component" value="Unassembled WGS sequence"/>
</dbReference>
<comment type="subcellular location">
    <subcellularLocation>
        <location evidence="1">Cell inner membrane</location>
        <topology evidence="1">Single-pass membrane protein</topology>
        <orientation evidence="1">Periplasmic side</orientation>
    </subcellularLocation>
</comment>
<dbReference type="PANTHER" id="PTHR33446">
    <property type="entry name" value="PROTEIN TONB-RELATED"/>
    <property type="match status" value="1"/>
</dbReference>
<dbReference type="AlphaFoldDB" id="A0A1X7J4R0"/>
<name>A0A1X7J4R0_9SPHI</name>
<dbReference type="Gene3D" id="3.30.1150.10">
    <property type="match status" value="1"/>
</dbReference>
<dbReference type="NCBIfam" id="TIGR01352">
    <property type="entry name" value="tonB_Cterm"/>
    <property type="match status" value="1"/>
</dbReference>
<dbReference type="SUPFAM" id="SSF74653">
    <property type="entry name" value="TolA/TonB C-terminal domain"/>
    <property type="match status" value="1"/>
</dbReference>
<dbReference type="InterPro" id="IPR037682">
    <property type="entry name" value="TonB_C"/>
</dbReference>
<evidence type="ECO:0000256" key="5">
    <source>
        <dbReference type="ARBA" id="ARBA00022519"/>
    </source>
</evidence>
<evidence type="ECO:0000256" key="7">
    <source>
        <dbReference type="ARBA" id="ARBA00022927"/>
    </source>
</evidence>
<dbReference type="InterPro" id="IPR051045">
    <property type="entry name" value="TonB-dependent_transducer"/>
</dbReference>
<protein>
    <submittedName>
        <fullName evidence="11">TonB family C-terminal domain-containing protein</fullName>
    </submittedName>
</protein>
<dbReference type="GO" id="GO:0098797">
    <property type="term" value="C:plasma membrane protein complex"/>
    <property type="evidence" value="ECO:0007669"/>
    <property type="project" value="TreeGrafter"/>
</dbReference>
<dbReference type="OrthoDB" id="713207at2"/>
<evidence type="ECO:0000313" key="12">
    <source>
        <dbReference type="Proteomes" id="UP000192980"/>
    </source>
</evidence>
<dbReference type="EMBL" id="FXAU01000002">
    <property type="protein sequence ID" value="SMG21855.1"/>
    <property type="molecule type" value="Genomic_DNA"/>
</dbReference>